<evidence type="ECO:0000256" key="1">
    <source>
        <dbReference type="SAM" id="MobiDB-lite"/>
    </source>
</evidence>
<dbReference type="EMBL" id="QXFY01004030">
    <property type="protein sequence ID" value="KAE9280262.1"/>
    <property type="molecule type" value="Genomic_DNA"/>
</dbReference>
<dbReference type="Proteomes" id="UP000486351">
    <property type="component" value="Unassembled WGS sequence"/>
</dbReference>
<gene>
    <name evidence="2" type="ORF">PF008_g28172</name>
</gene>
<reference evidence="2 3" key="1">
    <citation type="submission" date="2018-09" db="EMBL/GenBank/DDBJ databases">
        <title>Genomic investigation of the strawberry pathogen Phytophthora fragariae indicates pathogenicity is determined by transcriptional variation in three key races.</title>
        <authorList>
            <person name="Adams T.M."/>
            <person name="Armitage A.D."/>
            <person name="Sobczyk M.K."/>
            <person name="Bates H.J."/>
            <person name="Dunwell J.M."/>
            <person name="Nellist C.F."/>
            <person name="Harrison R.J."/>
        </authorList>
    </citation>
    <scope>NUCLEOTIDE SEQUENCE [LARGE SCALE GENOMIC DNA]</scope>
    <source>
        <strain evidence="2 3">NOV-77</strain>
    </source>
</reference>
<name>A0A6G0QC65_9STRA</name>
<comment type="caution">
    <text evidence="2">The sequence shown here is derived from an EMBL/GenBank/DDBJ whole genome shotgun (WGS) entry which is preliminary data.</text>
</comment>
<accession>A0A6G0QC65</accession>
<proteinExistence type="predicted"/>
<organism evidence="2 3">
    <name type="scientific">Phytophthora fragariae</name>
    <dbReference type="NCBI Taxonomy" id="53985"/>
    <lineage>
        <taxon>Eukaryota</taxon>
        <taxon>Sar</taxon>
        <taxon>Stramenopiles</taxon>
        <taxon>Oomycota</taxon>
        <taxon>Peronosporomycetes</taxon>
        <taxon>Peronosporales</taxon>
        <taxon>Peronosporaceae</taxon>
        <taxon>Phytophthora</taxon>
    </lineage>
</organism>
<feature type="region of interest" description="Disordered" evidence="1">
    <location>
        <begin position="35"/>
        <end position="64"/>
    </location>
</feature>
<dbReference type="AlphaFoldDB" id="A0A6G0QC65"/>
<evidence type="ECO:0000313" key="3">
    <source>
        <dbReference type="Proteomes" id="UP000486351"/>
    </source>
</evidence>
<evidence type="ECO:0000313" key="2">
    <source>
        <dbReference type="EMBL" id="KAE9280262.1"/>
    </source>
</evidence>
<feature type="compositionally biased region" description="Basic residues" evidence="1">
    <location>
        <begin position="35"/>
        <end position="44"/>
    </location>
</feature>
<protein>
    <submittedName>
        <fullName evidence="2">Uncharacterized protein</fullName>
    </submittedName>
</protein>
<sequence length="117" mass="13423">MVRRLVDELHGDGGPERLDERRQAIQTVIAVVKRAERRRPKLKKGTSTTAPAGRNSGHRQRAAPMSEEVWLHHVQAYEGGPPQALDEEESLAEMRALRRRATKEAKKFRVARRVRRL</sequence>